<dbReference type="SFLD" id="SFLDG00358">
    <property type="entry name" value="Main_(cytGST)"/>
    <property type="match status" value="1"/>
</dbReference>
<reference evidence="4 5" key="1">
    <citation type="submission" date="2020-08" db="EMBL/GenBank/DDBJ databases">
        <title>Genomic Encyclopedia of Type Strains, Phase IV (KMG-IV): sequencing the most valuable type-strain genomes for metagenomic binning, comparative biology and taxonomic classification.</title>
        <authorList>
            <person name="Goeker M."/>
        </authorList>
    </citation>
    <scope>NUCLEOTIDE SEQUENCE [LARGE SCALE GENOMIC DNA]</scope>
    <source>
        <strain evidence="4 5">DSM 7465</strain>
    </source>
</reference>
<dbReference type="Pfam" id="PF00043">
    <property type="entry name" value="GST_C"/>
    <property type="match status" value="1"/>
</dbReference>
<dbReference type="AlphaFoldDB" id="A0A840HS31"/>
<accession>A0A840HS31</accession>
<evidence type="ECO:0000259" key="3">
    <source>
        <dbReference type="PROSITE" id="PS50405"/>
    </source>
</evidence>
<name>A0A840HS31_9SPHN</name>
<comment type="caution">
    <text evidence="4">The sequence shown here is derived from an EMBL/GenBank/DDBJ whole genome shotgun (WGS) entry which is preliminary data.</text>
</comment>
<gene>
    <name evidence="4" type="ORF">HNQ99_000676</name>
</gene>
<sequence>MITMFGTASPNVFKILLMLEESGTEYYVKHVAVMRGEGQDPAFLAMNPFGKVPVIVDRNQEGEQVVFESGAILIYLADTYAPALLPACGAARWATLEWLVAQVAYAGPMLGQVNHYQLIPSEADSYAAARYKDQAAKIYRTFDDRLAAVPWLAGQSYSVADIAMYPWSAYLSRHGFDEADFPNLVAWRARIDARPAWRRAQAGIASLVRAGAATGAGITESDIDRFLGRTKPGPAADLVGYAARGSYIRRSD</sequence>
<dbReference type="RefSeq" id="WP_184474232.1">
    <property type="nucleotide sequence ID" value="NZ_JACHOV010000002.1"/>
</dbReference>
<dbReference type="InterPro" id="IPR040079">
    <property type="entry name" value="Glutathione_S-Trfase"/>
</dbReference>
<dbReference type="Proteomes" id="UP000575068">
    <property type="component" value="Unassembled WGS sequence"/>
</dbReference>
<proteinExistence type="inferred from homology"/>
<dbReference type="InterPro" id="IPR036282">
    <property type="entry name" value="Glutathione-S-Trfase_C_sf"/>
</dbReference>
<dbReference type="Gene3D" id="1.20.1050.10">
    <property type="match status" value="1"/>
</dbReference>
<dbReference type="InterPro" id="IPR004045">
    <property type="entry name" value="Glutathione_S-Trfase_N"/>
</dbReference>
<dbReference type="SUPFAM" id="SSF52833">
    <property type="entry name" value="Thioredoxin-like"/>
    <property type="match status" value="1"/>
</dbReference>
<dbReference type="PANTHER" id="PTHR44051:SF8">
    <property type="entry name" value="GLUTATHIONE S-TRANSFERASE GSTA"/>
    <property type="match status" value="1"/>
</dbReference>
<dbReference type="EMBL" id="JACHOV010000002">
    <property type="protein sequence ID" value="MBB4640388.1"/>
    <property type="molecule type" value="Genomic_DNA"/>
</dbReference>
<evidence type="ECO:0000313" key="5">
    <source>
        <dbReference type="Proteomes" id="UP000575068"/>
    </source>
</evidence>
<dbReference type="CDD" id="cd03048">
    <property type="entry name" value="GST_N_Ure2p_like"/>
    <property type="match status" value="1"/>
</dbReference>
<dbReference type="InterPro" id="IPR010987">
    <property type="entry name" value="Glutathione-S-Trfase_C-like"/>
</dbReference>
<dbReference type="PROSITE" id="PS50404">
    <property type="entry name" value="GST_NTER"/>
    <property type="match status" value="1"/>
</dbReference>
<feature type="domain" description="GST C-terminal" evidence="3">
    <location>
        <begin position="88"/>
        <end position="214"/>
    </location>
</feature>
<evidence type="ECO:0000313" key="4">
    <source>
        <dbReference type="EMBL" id="MBB4640388.1"/>
    </source>
</evidence>
<evidence type="ECO:0000259" key="2">
    <source>
        <dbReference type="PROSITE" id="PS50404"/>
    </source>
</evidence>
<dbReference type="PANTHER" id="PTHR44051">
    <property type="entry name" value="GLUTATHIONE S-TRANSFERASE-RELATED"/>
    <property type="match status" value="1"/>
</dbReference>
<dbReference type="SFLD" id="SFLDG01151">
    <property type="entry name" value="Main.2:_Nu-like"/>
    <property type="match status" value="1"/>
</dbReference>
<dbReference type="InterPro" id="IPR004046">
    <property type="entry name" value="GST_C"/>
</dbReference>
<comment type="similarity">
    <text evidence="1">Belongs to the GST superfamily.</text>
</comment>
<dbReference type="Gene3D" id="3.40.30.10">
    <property type="entry name" value="Glutaredoxin"/>
    <property type="match status" value="1"/>
</dbReference>
<feature type="domain" description="GST N-terminal" evidence="2">
    <location>
        <begin position="1"/>
        <end position="84"/>
    </location>
</feature>
<dbReference type="GO" id="GO:0016491">
    <property type="term" value="F:oxidoreductase activity"/>
    <property type="evidence" value="ECO:0007669"/>
    <property type="project" value="UniProtKB-KW"/>
</dbReference>
<dbReference type="SFLD" id="SFLDS00019">
    <property type="entry name" value="Glutathione_Transferase_(cytos"/>
    <property type="match status" value="1"/>
</dbReference>
<dbReference type="EC" id="1.8.4.-" evidence="4"/>
<evidence type="ECO:0000256" key="1">
    <source>
        <dbReference type="RuleBase" id="RU003494"/>
    </source>
</evidence>
<protein>
    <submittedName>
        <fullName evidence="4">GST-like protein</fullName>
        <ecNumber evidence="4">1.8.4.-</ecNumber>
    </submittedName>
</protein>
<dbReference type="SUPFAM" id="SSF47616">
    <property type="entry name" value="GST C-terminal domain-like"/>
    <property type="match status" value="1"/>
</dbReference>
<keyword evidence="5" id="KW-1185">Reference proteome</keyword>
<dbReference type="PROSITE" id="PS50405">
    <property type="entry name" value="GST_CTER"/>
    <property type="match status" value="1"/>
</dbReference>
<keyword evidence="4" id="KW-0560">Oxidoreductase</keyword>
<dbReference type="InterPro" id="IPR036249">
    <property type="entry name" value="Thioredoxin-like_sf"/>
</dbReference>
<organism evidence="4 5">
    <name type="scientific">Rhizorhapis suberifaciens</name>
    <name type="common">corky root of lettuce</name>
    <dbReference type="NCBI Taxonomy" id="13656"/>
    <lineage>
        <taxon>Bacteria</taxon>
        <taxon>Pseudomonadati</taxon>
        <taxon>Pseudomonadota</taxon>
        <taxon>Alphaproteobacteria</taxon>
        <taxon>Sphingomonadales</taxon>
        <taxon>Sphingomonadaceae</taxon>
        <taxon>Rhizorhapis</taxon>
    </lineage>
</organism>
<dbReference type="Pfam" id="PF02798">
    <property type="entry name" value="GST_N"/>
    <property type="match status" value="1"/>
</dbReference>